<dbReference type="SUPFAM" id="SSF53067">
    <property type="entry name" value="Actin-like ATPase domain"/>
    <property type="match status" value="2"/>
</dbReference>
<evidence type="ECO:0000256" key="8">
    <source>
        <dbReference type="ARBA" id="ARBA00052736"/>
    </source>
</evidence>
<organism evidence="14 15">
    <name type="scientific">Folsomia candida</name>
    <name type="common">Springtail</name>
    <dbReference type="NCBI Taxonomy" id="158441"/>
    <lineage>
        <taxon>Eukaryota</taxon>
        <taxon>Metazoa</taxon>
        <taxon>Ecdysozoa</taxon>
        <taxon>Arthropoda</taxon>
        <taxon>Hexapoda</taxon>
        <taxon>Collembola</taxon>
        <taxon>Entomobryomorpha</taxon>
        <taxon>Isotomoidea</taxon>
        <taxon>Isotomidae</taxon>
        <taxon>Proisotominae</taxon>
        <taxon>Folsomia</taxon>
    </lineage>
</organism>
<evidence type="ECO:0000256" key="6">
    <source>
        <dbReference type="ARBA" id="ARBA00022777"/>
    </source>
</evidence>
<dbReference type="GO" id="GO:0009617">
    <property type="term" value="P:response to bacterium"/>
    <property type="evidence" value="ECO:0007669"/>
    <property type="project" value="UniProtKB-ARBA"/>
</dbReference>
<evidence type="ECO:0000256" key="2">
    <source>
        <dbReference type="ARBA" id="ARBA00009156"/>
    </source>
</evidence>
<dbReference type="CDD" id="cd07777">
    <property type="entry name" value="ASKHA_NBD_FGGY_SHK"/>
    <property type="match status" value="1"/>
</dbReference>
<dbReference type="FunFam" id="3.30.420.40:FF:000111">
    <property type="entry name" value="Sedoheptulokinase"/>
    <property type="match status" value="1"/>
</dbReference>
<proteinExistence type="inferred from homology"/>
<evidence type="ECO:0000259" key="13">
    <source>
        <dbReference type="Pfam" id="PF00370"/>
    </source>
</evidence>
<dbReference type="GO" id="GO:1901135">
    <property type="term" value="P:carbohydrate derivative metabolic process"/>
    <property type="evidence" value="ECO:0007669"/>
    <property type="project" value="UniProtKB-ARBA"/>
</dbReference>
<dbReference type="GO" id="GO:0050277">
    <property type="term" value="F:sedoheptulokinase activity"/>
    <property type="evidence" value="ECO:0007669"/>
    <property type="project" value="UniProtKB-EC"/>
</dbReference>
<keyword evidence="4" id="KW-0808">Transferase</keyword>
<evidence type="ECO:0000256" key="10">
    <source>
        <dbReference type="ARBA" id="ARBA00066341"/>
    </source>
</evidence>
<dbReference type="EMBL" id="LNIX01000009">
    <property type="protein sequence ID" value="OXA50206.1"/>
    <property type="molecule type" value="Genomic_DNA"/>
</dbReference>
<reference evidence="14 15" key="1">
    <citation type="submission" date="2015-12" db="EMBL/GenBank/DDBJ databases">
        <title>The genome of Folsomia candida.</title>
        <authorList>
            <person name="Faddeeva A."/>
            <person name="Derks M.F."/>
            <person name="Anvar Y."/>
            <person name="Smit S."/>
            <person name="Van Straalen N."/>
            <person name="Roelofs D."/>
        </authorList>
    </citation>
    <scope>NUCLEOTIDE SEQUENCE [LARGE SCALE GENOMIC DNA]</scope>
    <source>
        <strain evidence="14 15">VU population</strain>
        <tissue evidence="14">Whole body</tissue>
    </source>
</reference>
<feature type="domain" description="Carbohydrate kinase FGGY N-terminal" evidence="13">
    <location>
        <begin position="20"/>
        <end position="267"/>
    </location>
</feature>
<evidence type="ECO:0000256" key="9">
    <source>
        <dbReference type="ARBA" id="ARBA00057196"/>
    </source>
</evidence>
<comment type="caution">
    <text evidence="14">The sequence shown here is derived from an EMBL/GenBank/DDBJ whole genome shotgun (WGS) entry which is preliminary data.</text>
</comment>
<evidence type="ECO:0000313" key="14">
    <source>
        <dbReference type="EMBL" id="OXA50206.1"/>
    </source>
</evidence>
<dbReference type="GO" id="GO:0046496">
    <property type="term" value="P:nicotinamide nucleotide metabolic process"/>
    <property type="evidence" value="ECO:0007669"/>
    <property type="project" value="UniProtKB-ARBA"/>
</dbReference>
<dbReference type="GO" id="GO:0071396">
    <property type="term" value="P:cellular response to lipid"/>
    <property type="evidence" value="ECO:0007669"/>
    <property type="project" value="UniProtKB-ARBA"/>
</dbReference>
<evidence type="ECO:0000256" key="11">
    <source>
        <dbReference type="ARBA" id="ARBA00069425"/>
    </source>
</evidence>
<dbReference type="GO" id="GO:1901701">
    <property type="term" value="P:cellular response to oxygen-containing compound"/>
    <property type="evidence" value="ECO:0007669"/>
    <property type="project" value="UniProtKB-ARBA"/>
</dbReference>
<comment type="function">
    <text evidence="9">Acts as a modulator of macrophage activation through control of glucose metabolism.</text>
</comment>
<evidence type="ECO:0000256" key="4">
    <source>
        <dbReference type="ARBA" id="ARBA00022679"/>
    </source>
</evidence>
<accession>A0A226E162</accession>
<evidence type="ECO:0000256" key="1">
    <source>
        <dbReference type="ARBA" id="ARBA00004496"/>
    </source>
</evidence>
<keyword evidence="7" id="KW-0067">ATP-binding</keyword>
<dbReference type="OMA" id="TWQDTRC"/>
<dbReference type="GO" id="GO:0005829">
    <property type="term" value="C:cytosol"/>
    <property type="evidence" value="ECO:0007669"/>
    <property type="project" value="TreeGrafter"/>
</dbReference>
<dbReference type="InterPro" id="IPR018484">
    <property type="entry name" value="FGGY_N"/>
</dbReference>
<dbReference type="PANTHER" id="PTHR10196:SF67">
    <property type="entry name" value="SEDOHEPTULOKINASE"/>
    <property type="match status" value="1"/>
</dbReference>
<dbReference type="GO" id="GO:0006163">
    <property type="term" value="P:purine nucleotide metabolic process"/>
    <property type="evidence" value="ECO:0007669"/>
    <property type="project" value="UniProtKB-ARBA"/>
</dbReference>
<comment type="catalytic activity">
    <reaction evidence="8">
        <text>sedoheptulose + ATP = D-sedoheptulose 7-phosphate + ADP + H(+)</text>
        <dbReference type="Rhea" id="RHEA:23844"/>
        <dbReference type="ChEBI" id="CHEBI:15378"/>
        <dbReference type="ChEBI" id="CHEBI:16802"/>
        <dbReference type="ChEBI" id="CHEBI:30616"/>
        <dbReference type="ChEBI" id="CHEBI:57483"/>
        <dbReference type="ChEBI" id="CHEBI:456216"/>
        <dbReference type="EC" id="2.7.1.14"/>
    </reaction>
</comment>
<dbReference type="GO" id="GO:0006071">
    <property type="term" value="P:glycerol metabolic process"/>
    <property type="evidence" value="ECO:0007669"/>
    <property type="project" value="TreeGrafter"/>
</dbReference>
<dbReference type="EC" id="2.7.1.14" evidence="10"/>
<dbReference type="FunFam" id="3.30.420.40:FF:000132">
    <property type="entry name" value="Sedoheptulokinase"/>
    <property type="match status" value="1"/>
</dbReference>
<dbReference type="Gene3D" id="3.30.420.40">
    <property type="match status" value="2"/>
</dbReference>
<protein>
    <recommendedName>
        <fullName evidence="11">Sedoheptulokinase</fullName>
        <ecNumber evidence="10">2.7.1.14</ecNumber>
    </recommendedName>
    <alternativeName>
        <fullName evidence="12">Carbohydrate kinase-like protein</fullName>
    </alternativeName>
</protein>
<dbReference type="STRING" id="158441.A0A226E162"/>
<comment type="similarity">
    <text evidence="2">Belongs to the FGGY kinase family.</text>
</comment>
<evidence type="ECO:0000256" key="3">
    <source>
        <dbReference type="ARBA" id="ARBA00022490"/>
    </source>
</evidence>
<dbReference type="GO" id="GO:0006091">
    <property type="term" value="P:generation of precursor metabolites and energy"/>
    <property type="evidence" value="ECO:0007669"/>
    <property type="project" value="UniProtKB-ARBA"/>
</dbReference>
<dbReference type="OrthoDB" id="10264182at2759"/>
<evidence type="ECO:0000313" key="15">
    <source>
        <dbReference type="Proteomes" id="UP000198287"/>
    </source>
</evidence>
<keyword evidence="6 14" id="KW-0418">Kinase</keyword>
<dbReference type="Pfam" id="PF00370">
    <property type="entry name" value="FGGY_N"/>
    <property type="match status" value="1"/>
</dbReference>
<gene>
    <name evidence="14" type="ORF">Fcan01_14767</name>
</gene>
<dbReference type="PANTHER" id="PTHR10196">
    <property type="entry name" value="SUGAR KINASE"/>
    <property type="match status" value="1"/>
</dbReference>
<keyword evidence="5" id="KW-0547">Nucleotide-binding</keyword>
<dbReference type="AlphaFoldDB" id="A0A226E162"/>
<dbReference type="Proteomes" id="UP000198287">
    <property type="component" value="Unassembled WGS sequence"/>
</dbReference>
<evidence type="ECO:0000256" key="7">
    <source>
        <dbReference type="ARBA" id="ARBA00022840"/>
    </source>
</evidence>
<dbReference type="GO" id="GO:0005524">
    <property type="term" value="F:ATP binding"/>
    <property type="evidence" value="ECO:0007669"/>
    <property type="project" value="UniProtKB-KW"/>
</dbReference>
<evidence type="ECO:0000256" key="12">
    <source>
        <dbReference type="ARBA" id="ARBA00076706"/>
    </source>
</evidence>
<keyword evidence="15" id="KW-1185">Reference proteome</keyword>
<evidence type="ECO:0000256" key="5">
    <source>
        <dbReference type="ARBA" id="ARBA00022741"/>
    </source>
</evidence>
<sequence length="482" mass="52657">MASKVVRSGSVSVDPDQTFILGIDIGTTSVKVCIVDTATRAVVAIQSKDTQANVPSECGTDGNKQDVPKIFATLHTCVTRLPREMLKRVVYIGLCGQMHGVVFWKRGEGWELDGEKRIPKNTSNLYTWQDSRCTKDFLATLPKPDSHLNVHSGYGCATIFWMARNKPEKLEKFDRAATIQDFIVAMLCDLDVAVMSVQNAASWGYFNTQEKSWNTKILSEAQFPTRFLPEVVLGGDYAGKLTGSAWHLIPVGTGVGAGMGDFQCSVLSTLHRPDQAILNISTSAQLAFVMRDGFEPKLSPEADSSSNNLGHHVEYFPYFQGKYLAVAAALTGGNALAAYVRMLQQWAVELGANVPQSKIWEKILHAGADPSTRSNLHIVPTIFGERYSPDQNANVYNIDLGNISLGQVTRSLCRGIIANLHDMMPRSMLEEAGIRSVIGSGSALSRNKILQQEFLDIFQLDTQFGQGGDAAYGAALAVMKNL</sequence>
<name>A0A226E162_FOLCA</name>
<comment type="subcellular location">
    <subcellularLocation>
        <location evidence="1">Cytoplasm</location>
    </subcellularLocation>
</comment>
<dbReference type="InterPro" id="IPR043129">
    <property type="entry name" value="ATPase_NBD"/>
</dbReference>
<keyword evidence="3" id="KW-0963">Cytoplasm</keyword>